<protein>
    <submittedName>
        <fullName evidence="5">Uncharacterized protein</fullName>
    </submittedName>
</protein>
<dbReference type="SMART" id="SM00120">
    <property type="entry name" value="HX"/>
    <property type="match status" value="5"/>
</dbReference>
<name>A0AAW0NBU2_9GOBI</name>
<proteinExistence type="predicted"/>
<dbReference type="CDD" id="cd00094">
    <property type="entry name" value="HX"/>
    <property type="match status" value="1"/>
</dbReference>
<evidence type="ECO:0000256" key="1">
    <source>
        <dbReference type="ARBA" id="ARBA00022737"/>
    </source>
</evidence>
<dbReference type="Gene3D" id="2.110.10.10">
    <property type="entry name" value="Hemopexin-like domain"/>
    <property type="match status" value="2"/>
</dbReference>
<dbReference type="InterPro" id="IPR000585">
    <property type="entry name" value="Hemopexin-like_dom"/>
</dbReference>
<evidence type="ECO:0000313" key="6">
    <source>
        <dbReference type="Proteomes" id="UP001460270"/>
    </source>
</evidence>
<dbReference type="Gene3D" id="2.120.10.30">
    <property type="entry name" value="TolB, C-terminal domain"/>
    <property type="match status" value="1"/>
</dbReference>
<keyword evidence="6" id="KW-1185">Reference proteome</keyword>
<feature type="repeat" description="Hemopexin" evidence="3">
    <location>
        <begin position="517"/>
        <end position="563"/>
    </location>
</feature>
<feature type="region of interest" description="Disordered" evidence="4">
    <location>
        <begin position="1"/>
        <end position="23"/>
    </location>
</feature>
<reference evidence="6" key="1">
    <citation type="submission" date="2024-04" db="EMBL/GenBank/DDBJ databases">
        <title>Salinicola lusitanus LLJ914,a marine bacterium isolated from the Okinawa Trough.</title>
        <authorList>
            <person name="Li J."/>
        </authorList>
    </citation>
    <scope>NUCLEOTIDE SEQUENCE [LARGE SCALE GENOMIC DNA]</scope>
</reference>
<evidence type="ECO:0000256" key="2">
    <source>
        <dbReference type="PROSITE-ProRule" id="PRU00504"/>
    </source>
</evidence>
<organism evidence="5 6">
    <name type="scientific">Mugilogobius chulae</name>
    <name type="common">yellowstripe goby</name>
    <dbReference type="NCBI Taxonomy" id="88201"/>
    <lineage>
        <taxon>Eukaryota</taxon>
        <taxon>Metazoa</taxon>
        <taxon>Chordata</taxon>
        <taxon>Craniata</taxon>
        <taxon>Vertebrata</taxon>
        <taxon>Euteleostomi</taxon>
        <taxon>Actinopterygii</taxon>
        <taxon>Neopterygii</taxon>
        <taxon>Teleostei</taxon>
        <taxon>Neoteleostei</taxon>
        <taxon>Acanthomorphata</taxon>
        <taxon>Gobiaria</taxon>
        <taxon>Gobiiformes</taxon>
        <taxon>Gobioidei</taxon>
        <taxon>Gobiidae</taxon>
        <taxon>Gobionellinae</taxon>
        <taxon>Mugilogobius</taxon>
    </lineage>
</organism>
<dbReference type="InterPro" id="IPR011042">
    <property type="entry name" value="6-blade_b-propeller_TolB-like"/>
</dbReference>
<accession>A0AAW0NBU2</accession>
<dbReference type="InterPro" id="IPR001258">
    <property type="entry name" value="NHL_repeat"/>
</dbReference>
<dbReference type="InterPro" id="IPR018487">
    <property type="entry name" value="Hemopexin-like_repeat"/>
</dbReference>
<dbReference type="Pfam" id="PF01436">
    <property type="entry name" value="NHL"/>
    <property type="match status" value="1"/>
</dbReference>
<dbReference type="PROSITE" id="PS51125">
    <property type="entry name" value="NHL"/>
    <property type="match status" value="1"/>
</dbReference>
<gene>
    <name evidence="5" type="ORF">WMY93_022559</name>
</gene>
<feature type="compositionally biased region" description="Polar residues" evidence="4">
    <location>
        <begin position="35"/>
        <end position="47"/>
    </location>
</feature>
<evidence type="ECO:0000256" key="4">
    <source>
        <dbReference type="SAM" id="MobiDB-lite"/>
    </source>
</evidence>
<sequence>MSTADLSSRLRPLISGDKRDSGGIRKVNRMQLTSDCTSQSNIHSDNASVSSERQSRSKSCFTRGSGLNRVSRSLSMSAIDGEKAQKVKETKKNTEKPPLKELEEETVSTALDAAILVKQIGKQGSGRNDFNLPSGIHATVNGQLYIADCGNARVQVTDIQKNLVQQVSPTTGSERSSRISNFFDVAVNSCGLIALTCAAERAVLIFSRHGRLLQTFGGTMIGSSNEELDAPRGVTVTRHDEFLVADIKRGSLTALKLDPKTGVRLERTVVTGYHRPYLVAACLSTGLMAVSERGNETGRVPCIRVLDPGWTTIRILGVCSGLGPVLSSPWGLCIDSYGDVLVADWGKQYHRVLIYPAKGVGWPLVNDNLSSPRGLALLPDGQLALSDSMNHCGHLWKGFDGDAQLSTNAFKELDDIHGIGHVDAAFRMHNPENPNDHDHIYFFLGDKVFSYFNESLEEGYPKTIQEDFSGVPSQLTAAVECPKTECQTDSVLFFKGQDVYVYDIPTKAVKIKSWSHLPACTSALRWLEHYYCFHGHNFTRFHPVTGEVTGNYPKDARNFFMRCANFGHGHGYRIPKCSEIKLDAITTDDTGKTYFFAGPIYMRLDSARDGLHAFPITRSWKEMTNGVNAVFSYADKMYMIKEDQVYIYKGDAHYTLIEGYPKSLQEELNIEGIVDAAFVCPTEDTLYVIQGRGIRAIDLSATPRVILQDLPSLVKH</sequence>
<dbReference type="SUPFAM" id="SSF50923">
    <property type="entry name" value="Hemopexin-like domain"/>
    <property type="match status" value="2"/>
</dbReference>
<comment type="caution">
    <text evidence="5">The sequence shown here is derived from an EMBL/GenBank/DDBJ whole genome shotgun (WGS) entry which is preliminary data.</text>
</comment>
<evidence type="ECO:0000256" key="3">
    <source>
        <dbReference type="PROSITE-ProRule" id="PRU01011"/>
    </source>
</evidence>
<dbReference type="InterPro" id="IPR036375">
    <property type="entry name" value="Hemopexin-like_dom_sf"/>
</dbReference>
<feature type="repeat" description="NHL" evidence="2">
    <location>
        <begin position="117"/>
        <end position="160"/>
    </location>
</feature>
<keyword evidence="1" id="KW-0677">Repeat</keyword>
<dbReference type="PANTHER" id="PTHR24104">
    <property type="entry name" value="E3 UBIQUITIN-PROTEIN LIGASE NHLRC1-RELATED"/>
    <property type="match status" value="1"/>
</dbReference>
<dbReference type="InterPro" id="IPR050952">
    <property type="entry name" value="TRIM-NHL_E3_ligases"/>
</dbReference>
<dbReference type="PANTHER" id="PTHR24104:SF53">
    <property type="match status" value="1"/>
</dbReference>
<dbReference type="PROSITE" id="PS51642">
    <property type="entry name" value="HEMOPEXIN_2"/>
    <property type="match status" value="4"/>
</dbReference>
<dbReference type="SUPFAM" id="SSF101898">
    <property type="entry name" value="NHL repeat"/>
    <property type="match status" value="1"/>
</dbReference>
<feature type="repeat" description="Hemopexin" evidence="3">
    <location>
        <begin position="579"/>
        <end position="623"/>
    </location>
</feature>
<dbReference type="Pfam" id="PF00045">
    <property type="entry name" value="Hemopexin"/>
    <property type="match status" value="2"/>
</dbReference>
<dbReference type="AlphaFoldDB" id="A0AAW0NBU2"/>
<feature type="region of interest" description="Disordered" evidence="4">
    <location>
        <begin position="35"/>
        <end position="64"/>
    </location>
</feature>
<dbReference type="GO" id="GO:0043161">
    <property type="term" value="P:proteasome-mediated ubiquitin-dependent protein catabolic process"/>
    <property type="evidence" value="ECO:0007669"/>
    <property type="project" value="TreeGrafter"/>
</dbReference>
<dbReference type="EMBL" id="JBBPFD010000016">
    <property type="protein sequence ID" value="KAK7893407.1"/>
    <property type="molecule type" value="Genomic_DNA"/>
</dbReference>
<dbReference type="GO" id="GO:0061630">
    <property type="term" value="F:ubiquitin protein ligase activity"/>
    <property type="evidence" value="ECO:0007669"/>
    <property type="project" value="TreeGrafter"/>
</dbReference>
<dbReference type="Proteomes" id="UP001460270">
    <property type="component" value="Unassembled WGS sequence"/>
</dbReference>
<feature type="repeat" description="Hemopexin" evidence="3">
    <location>
        <begin position="419"/>
        <end position="471"/>
    </location>
</feature>
<evidence type="ECO:0000313" key="5">
    <source>
        <dbReference type="EMBL" id="KAK7893407.1"/>
    </source>
</evidence>
<feature type="repeat" description="Hemopexin" evidence="3">
    <location>
        <begin position="671"/>
        <end position="713"/>
    </location>
</feature>
<dbReference type="GO" id="GO:0000209">
    <property type="term" value="P:protein polyubiquitination"/>
    <property type="evidence" value="ECO:0007669"/>
    <property type="project" value="TreeGrafter"/>
</dbReference>